<keyword evidence="1" id="KW-0812">Transmembrane</keyword>
<dbReference type="EMBL" id="CP053697">
    <property type="protein sequence ID" value="QKE64233.1"/>
    <property type="molecule type" value="Genomic_DNA"/>
</dbReference>
<dbReference type="Proteomes" id="UP000501379">
    <property type="component" value="Chromosome"/>
</dbReference>
<keyword evidence="1" id="KW-1133">Transmembrane helix</keyword>
<dbReference type="RefSeq" id="WP_173208971.1">
    <property type="nucleotide sequence ID" value="NZ_CP053697.2"/>
</dbReference>
<gene>
    <name evidence="2" type="ORF">HNE05_13020</name>
</gene>
<feature type="transmembrane region" description="Helical" evidence="1">
    <location>
        <begin position="32"/>
        <end position="54"/>
    </location>
</feature>
<sequence length="70" mass="7728">MKIAVIIGLSLFTAWAAMAIIQLWFEPLTAEVFVKLSVTAGVVEVVVLIVALVIREYCSEKELKSKGYLD</sequence>
<evidence type="ECO:0000313" key="2">
    <source>
        <dbReference type="EMBL" id="QKE64233.1"/>
    </source>
</evidence>
<dbReference type="AlphaFoldDB" id="A0A6M8FDE6"/>
<evidence type="ECO:0000313" key="3">
    <source>
        <dbReference type="Proteomes" id="UP000501379"/>
    </source>
</evidence>
<accession>A0A6M8FDE6</accession>
<keyword evidence="3" id="KW-1185">Reference proteome</keyword>
<name>A0A6M8FDE6_9GAMM</name>
<reference evidence="2" key="1">
    <citation type="submission" date="2020-07" db="EMBL/GenBank/DDBJ databases">
        <title>Nitrate ammonifying Pseudomonas campi sp. nov. isolated from German agricultural grassland.</title>
        <authorList>
            <person name="Timsy T."/>
            <person name="Ulrich A."/>
            <person name="Spanner T."/>
            <person name="Foesel B."/>
            <person name="Kolb S."/>
            <person name="Horn M.A."/>
            <person name="Behrendt U."/>
        </authorList>
    </citation>
    <scope>NUCLEOTIDE SEQUENCE</scope>
    <source>
        <strain evidence="2">S1-A32-2</strain>
    </source>
</reference>
<dbReference type="KEGG" id="pcam:HNE05_13020"/>
<evidence type="ECO:0000256" key="1">
    <source>
        <dbReference type="SAM" id="Phobius"/>
    </source>
</evidence>
<protein>
    <submittedName>
        <fullName evidence="2">Uncharacterized protein</fullName>
    </submittedName>
</protein>
<keyword evidence="1" id="KW-0472">Membrane</keyword>
<proteinExistence type="predicted"/>
<organism evidence="2 3">
    <name type="scientific">Aquipseudomonas campi</name>
    <dbReference type="NCBI Taxonomy" id="2731681"/>
    <lineage>
        <taxon>Bacteria</taxon>
        <taxon>Pseudomonadati</taxon>
        <taxon>Pseudomonadota</taxon>
        <taxon>Gammaproteobacteria</taxon>
        <taxon>Pseudomonadales</taxon>
        <taxon>Pseudomonadaceae</taxon>
        <taxon>Aquipseudomonas</taxon>
    </lineage>
</organism>